<feature type="compositionally biased region" description="Basic and acidic residues" evidence="1">
    <location>
        <begin position="69"/>
        <end position="88"/>
    </location>
</feature>
<feature type="region of interest" description="Disordered" evidence="1">
    <location>
        <begin position="1"/>
        <end position="88"/>
    </location>
</feature>
<dbReference type="WBParaSite" id="L893_g6095.t1">
    <property type="protein sequence ID" value="L893_g6095.t1"/>
    <property type="gene ID" value="L893_g6095"/>
</dbReference>
<name>A0A1I8AID7_9BILA</name>
<evidence type="ECO:0000256" key="1">
    <source>
        <dbReference type="SAM" id="MobiDB-lite"/>
    </source>
</evidence>
<sequence>MGQSFSFLHHKNSAESSKDVPATPVHPRMLEVDPRSPTVEISRTPIEVDSTPKRTVEDRDKSTTPARSQPKDLRRNVIERNMFKDTQG</sequence>
<organism evidence="2 3">
    <name type="scientific">Steinernema glaseri</name>
    <dbReference type="NCBI Taxonomy" id="37863"/>
    <lineage>
        <taxon>Eukaryota</taxon>
        <taxon>Metazoa</taxon>
        <taxon>Ecdysozoa</taxon>
        <taxon>Nematoda</taxon>
        <taxon>Chromadorea</taxon>
        <taxon>Rhabditida</taxon>
        <taxon>Tylenchina</taxon>
        <taxon>Panagrolaimomorpha</taxon>
        <taxon>Strongyloidoidea</taxon>
        <taxon>Steinernematidae</taxon>
        <taxon>Steinernema</taxon>
    </lineage>
</organism>
<feature type="compositionally biased region" description="Basic and acidic residues" evidence="1">
    <location>
        <begin position="50"/>
        <end position="62"/>
    </location>
</feature>
<accession>A0A1I8AID7</accession>
<keyword evidence="2" id="KW-1185">Reference proteome</keyword>
<reference evidence="3" key="1">
    <citation type="submission" date="2016-11" db="UniProtKB">
        <authorList>
            <consortium name="WormBaseParasite"/>
        </authorList>
    </citation>
    <scope>IDENTIFICATION</scope>
</reference>
<evidence type="ECO:0000313" key="3">
    <source>
        <dbReference type="WBParaSite" id="L893_g6095.t1"/>
    </source>
</evidence>
<dbReference type="AlphaFoldDB" id="A0A1I8AID7"/>
<dbReference type="Proteomes" id="UP000095287">
    <property type="component" value="Unplaced"/>
</dbReference>
<evidence type="ECO:0000313" key="2">
    <source>
        <dbReference type="Proteomes" id="UP000095287"/>
    </source>
</evidence>
<protein>
    <submittedName>
        <fullName evidence="3">Ovule protein</fullName>
    </submittedName>
</protein>
<proteinExistence type="predicted"/>